<keyword evidence="3" id="KW-1185">Reference proteome</keyword>
<feature type="region of interest" description="Disordered" evidence="1">
    <location>
        <begin position="102"/>
        <end position="133"/>
    </location>
</feature>
<sequence length="133" mass="14992">MVFLSVHFYLDLSYRYNQVVVGSYTGPTFHLDRTQPSSPITSLQGDESSTSKALGVIETRNLLKPTIRLHPLRRLGSLLFMDLYTPYRLQVPRHPNCYKKVTATSYREKTKRSGGLGTGSITRQARPSETLAS</sequence>
<dbReference type="Proteomes" id="UP000762676">
    <property type="component" value="Unassembled WGS sequence"/>
</dbReference>
<protein>
    <submittedName>
        <fullName evidence="2">Uncharacterized protein</fullName>
    </submittedName>
</protein>
<evidence type="ECO:0000313" key="2">
    <source>
        <dbReference type="EMBL" id="GFR87989.1"/>
    </source>
</evidence>
<gene>
    <name evidence="2" type="ORF">ElyMa_000759500</name>
</gene>
<evidence type="ECO:0000313" key="3">
    <source>
        <dbReference type="Proteomes" id="UP000762676"/>
    </source>
</evidence>
<reference evidence="2 3" key="1">
    <citation type="journal article" date="2021" name="Elife">
        <title>Chloroplast acquisition without the gene transfer in kleptoplastic sea slugs, Plakobranchus ocellatus.</title>
        <authorList>
            <person name="Maeda T."/>
            <person name="Takahashi S."/>
            <person name="Yoshida T."/>
            <person name="Shimamura S."/>
            <person name="Takaki Y."/>
            <person name="Nagai Y."/>
            <person name="Toyoda A."/>
            <person name="Suzuki Y."/>
            <person name="Arimoto A."/>
            <person name="Ishii H."/>
            <person name="Satoh N."/>
            <person name="Nishiyama T."/>
            <person name="Hasebe M."/>
            <person name="Maruyama T."/>
            <person name="Minagawa J."/>
            <person name="Obokata J."/>
            <person name="Shigenobu S."/>
        </authorList>
    </citation>
    <scope>NUCLEOTIDE SEQUENCE [LARGE SCALE GENOMIC DNA]</scope>
</reference>
<dbReference type="EMBL" id="BMAT01001548">
    <property type="protein sequence ID" value="GFR87989.1"/>
    <property type="molecule type" value="Genomic_DNA"/>
</dbReference>
<proteinExistence type="predicted"/>
<accession>A0AAV4GRN5</accession>
<dbReference type="AlphaFoldDB" id="A0AAV4GRN5"/>
<evidence type="ECO:0000256" key="1">
    <source>
        <dbReference type="SAM" id="MobiDB-lite"/>
    </source>
</evidence>
<name>A0AAV4GRN5_9GAST</name>
<feature type="compositionally biased region" description="Polar residues" evidence="1">
    <location>
        <begin position="119"/>
        <end position="133"/>
    </location>
</feature>
<organism evidence="2 3">
    <name type="scientific">Elysia marginata</name>
    <dbReference type="NCBI Taxonomy" id="1093978"/>
    <lineage>
        <taxon>Eukaryota</taxon>
        <taxon>Metazoa</taxon>
        <taxon>Spiralia</taxon>
        <taxon>Lophotrochozoa</taxon>
        <taxon>Mollusca</taxon>
        <taxon>Gastropoda</taxon>
        <taxon>Heterobranchia</taxon>
        <taxon>Euthyneura</taxon>
        <taxon>Panpulmonata</taxon>
        <taxon>Sacoglossa</taxon>
        <taxon>Placobranchoidea</taxon>
        <taxon>Plakobranchidae</taxon>
        <taxon>Elysia</taxon>
    </lineage>
</organism>
<comment type="caution">
    <text evidence="2">The sequence shown here is derived from an EMBL/GenBank/DDBJ whole genome shotgun (WGS) entry which is preliminary data.</text>
</comment>